<keyword evidence="2" id="KW-0449">Lipoprotein</keyword>
<dbReference type="OrthoDB" id="5565234at2"/>
<dbReference type="InterPro" id="IPR021747">
    <property type="entry name" value="DUF3313"/>
</dbReference>
<accession>A0A1N7RTS1</accession>
<evidence type="ECO:0000313" key="3">
    <source>
        <dbReference type="Proteomes" id="UP000187012"/>
    </source>
</evidence>
<keyword evidence="3" id="KW-1185">Reference proteome</keyword>
<feature type="signal peptide" evidence="1">
    <location>
        <begin position="1"/>
        <end position="19"/>
    </location>
</feature>
<dbReference type="STRING" id="1247936.BN2475_140004"/>
<evidence type="ECO:0000256" key="1">
    <source>
        <dbReference type="SAM" id="SignalP"/>
    </source>
</evidence>
<organism evidence="2 3">
    <name type="scientific">Paraburkholderia ribeironis</name>
    <dbReference type="NCBI Taxonomy" id="1247936"/>
    <lineage>
        <taxon>Bacteria</taxon>
        <taxon>Pseudomonadati</taxon>
        <taxon>Pseudomonadota</taxon>
        <taxon>Betaproteobacteria</taxon>
        <taxon>Burkholderiales</taxon>
        <taxon>Burkholderiaceae</taxon>
        <taxon>Paraburkholderia</taxon>
    </lineage>
</organism>
<reference evidence="2 3" key="1">
    <citation type="submission" date="2016-12" db="EMBL/GenBank/DDBJ databases">
        <authorList>
            <person name="Song W.-J."/>
            <person name="Kurnit D.M."/>
        </authorList>
    </citation>
    <scope>NUCLEOTIDE SEQUENCE [LARGE SCALE GENOMIC DNA]</scope>
    <source>
        <strain evidence="2 3">STM7296</strain>
    </source>
</reference>
<name>A0A1N7RTS1_9BURK</name>
<protein>
    <submittedName>
        <fullName evidence="2">Putative lipoprotein</fullName>
    </submittedName>
</protein>
<feature type="chain" id="PRO_5013247234" evidence="1">
    <location>
        <begin position="20"/>
        <end position="234"/>
    </location>
</feature>
<dbReference type="PROSITE" id="PS51257">
    <property type="entry name" value="PROKAR_LIPOPROTEIN"/>
    <property type="match status" value="1"/>
</dbReference>
<proteinExistence type="predicted"/>
<gene>
    <name evidence="2" type="ORF">BN2475_140004</name>
</gene>
<dbReference type="AlphaFoldDB" id="A0A1N7RTS1"/>
<evidence type="ECO:0000313" key="2">
    <source>
        <dbReference type="EMBL" id="SIT38092.1"/>
    </source>
</evidence>
<keyword evidence="1" id="KW-0732">Signal</keyword>
<sequence>MCKKTIGASAIGASAIAVAAILAAGCASSNVPTQSEYSGFLKDYSNLQETTDPNGQPLLRYVNPRLNPSNFSAVIVEPITMYPKAEPTAQLSQATIDQIRGYGTTCLKQAIASRVRVVETPGPEVVKLQVAVTGVASTAEGLKPYQVVPMAFVATMAVNTVAGAPQQAKLLVEALGTDSVSGEVLIKAVKTHTGERLQRVASNEPVITFDSVKPIMDDWCEAVSKSVSQFVRPR</sequence>
<dbReference type="RefSeq" id="WP_094778948.1">
    <property type="nucleotide sequence ID" value="NZ_CYGX02000014.1"/>
</dbReference>
<dbReference type="Proteomes" id="UP000187012">
    <property type="component" value="Unassembled WGS sequence"/>
</dbReference>
<dbReference type="Pfam" id="PF11769">
    <property type="entry name" value="DUF3313"/>
    <property type="match status" value="1"/>
</dbReference>
<dbReference type="EMBL" id="CYGX02000014">
    <property type="protein sequence ID" value="SIT38092.1"/>
    <property type="molecule type" value="Genomic_DNA"/>
</dbReference>